<dbReference type="Gene3D" id="1.25.40.10">
    <property type="entry name" value="Tetratricopeptide repeat domain"/>
    <property type="match status" value="1"/>
</dbReference>
<keyword evidence="1" id="KW-0677">Repeat</keyword>
<evidence type="ECO:0000256" key="3">
    <source>
        <dbReference type="SAM" id="Coils"/>
    </source>
</evidence>
<dbReference type="InterPro" id="IPR002885">
    <property type="entry name" value="PPR_rpt"/>
</dbReference>
<dbReference type="EMBL" id="CP115612">
    <property type="protein sequence ID" value="WBW73647.1"/>
    <property type="molecule type" value="Genomic_DNA"/>
</dbReference>
<dbReference type="KEGG" id="som:SOMG_03196"/>
<keyword evidence="5" id="KW-1185">Reference proteome</keyword>
<evidence type="ECO:0000313" key="4">
    <source>
        <dbReference type="EMBL" id="WBW73647.1"/>
    </source>
</evidence>
<name>A0AAE9WEB0_9SCHI</name>
<evidence type="ECO:0000256" key="2">
    <source>
        <dbReference type="PROSITE-ProRule" id="PRU00708"/>
    </source>
</evidence>
<dbReference type="RefSeq" id="XP_056037890.1">
    <property type="nucleotide sequence ID" value="XM_056181987.1"/>
</dbReference>
<reference evidence="4 5" key="1">
    <citation type="journal article" date="2023" name="G3 (Bethesda)">
        <title>A high-quality reference genome for the fission yeast Schizosaccharomyces osmophilus.</title>
        <authorList>
            <person name="Jia G.S."/>
            <person name="Zhang W.C."/>
            <person name="Liang Y."/>
            <person name="Liu X.H."/>
            <person name="Rhind N."/>
            <person name="Pidoux A."/>
            <person name="Brysch-Herzberg M."/>
            <person name="Du L.L."/>
        </authorList>
    </citation>
    <scope>NUCLEOTIDE SEQUENCE [LARGE SCALE GENOMIC DNA]</scope>
    <source>
        <strain evidence="4 5">CBS 15793</strain>
    </source>
</reference>
<evidence type="ECO:0000313" key="5">
    <source>
        <dbReference type="Proteomes" id="UP001212411"/>
    </source>
</evidence>
<dbReference type="InterPro" id="IPR011990">
    <property type="entry name" value="TPR-like_helical_dom_sf"/>
</dbReference>
<dbReference type="GO" id="GO:0005739">
    <property type="term" value="C:mitochondrion"/>
    <property type="evidence" value="ECO:0007669"/>
    <property type="project" value="UniProtKB-ARBA"/>
</dbReference>
<sequence>MAFKWLISRNTQNIAKVHLTLPKALITHRSYFHGIQRWPRSYGKLKSRCFASNVASLEAAQQELDRKFKELEGNVETIRQSQVNKWPSLNLSEQEIEQALYSIEQEGKSDNDVATSNELKGLPDATFYLGPILSKRLQLHHNEKEAKNSLVVIGEDRKYLKFVVENKKKLEAWNQKVVALLADPNCFQGVSKLHVESFVTALPTTLKVKHMQQILKNLENTDLGLWRELCYQFMVACNRKKMFSASLNLLEQYNSIDSSVHSDLCRAEAFALSRLGLYSEFTKLIERYQKEVKIFEHSFFSVCLVSFCKAQMTSQALSLFDYMKFVSVNTAPNEIDYNSLIYHCAVQKRPEKALELYNDMIKRPINPLRPTELTINNLIHALSTEKKYHFLAFAYLSEFTKFGLAPNARTSYELLRLAAQSGNINAIKNLYSQYWANSQVLSKICSVERLFNFAYKAYANATTKDSSVIPSLDKIRESVIRNLEEDESFSSPFGLRKISTKSDLFYAAVYTREYTKKYHPEIVTKTSLSFLNIFSTQQNLELFTSVYLTEFSQPDFAEKEDLENHFITQRNILAYYFAIYVSLRCDDFILGYRAWQEYYLHKDKGIIPSELKGYEQKITTLMISLFSKHGYLELARKLLVASLNQGWDWTPHSLGHLRKLASLKKDQATVQLIDGITGTQILT</sequence>
<feature type="repeat" description="PPR" evidence="2">
    <location>
        <begin position="333"/>
        <end position="367"/>
    </location>
</feature>
<organism evidence="4 5">
    <name type="scientific">Schizosaccharomyces osmophilus</name>
    <dbReference type="NCBI Taxonomy" id="2545709"/>
    <lineage>
        <taxon>Eukaryota</taxon>
        <taxon>Fungi</taxon>
        <taxon>Dikarya</taxon>
        <taxon>Ascomycota</taxon>
        <taxon>Taphrinomycotina</taxon>
        <taxon>Schizosaccharomycetes</taxon>
        <taxon>Schizosaccharomycetales</taxon>
        <taxon>Schizosaccharomycetaceae</taxon>
        <taxon>Schizosaccharomyces</taxon>
    </lineage>
</organism>
<accession>A0AAE9WEB0</accession>
<dbReference type="PROSITE" id="PS51375">
    <property type="entry name" value="PPR"/>
    <property type="match status" value="1"/>
</dbReference>
<protein>
    <submittedName>
        <fullName evidence="4">Mitochondrial PPR repeat protein Ppr3</fullName>
    </submittedName>
</protein>
<proteinExistence type="predicted"/>
<dbReference type="AlphaFoldDB" id="A0AAE9WEB0"/>
<dbReference type="GeneID" id="80876676"/>
<dbReference type="PANTHER" id="PTHR47942">
    <property type="entry name" value="TETRATRICOPEPTIDE REPEAT (TPR)-LIKE SUPERFAMILY PROTEIN-RELATED"/>
    <property type="match status" value="1"/>
</dbReference>
<gene>
    <name evidence="4" type="primary">ppr3</name>
    <name evidence="4" type="ORF">SOMG_03196</name>
</gene>
<evidence type="ECO:0000256" key="1">
    <source>
        <dbReference type="ARBA" id="ARBA00022737"/>
    </source>
</evidence>
<keyword evidence="3" id="KW-0175">Coiled coil</keyword>
<dbReference type="PANTHER" id="PTHR47942:SF63">
    <property type="entry name" value="PENTATRICOPEPTIDE REPEAT-CONTAINING PROTEIN"/>
    <property type="match status" value="1"/>
</dbReference>
<dbReference type="NCBIfam" id="TIGR00756">
    <property type="entry name" value="PPR"/>
    <property type="match status" value="1"/>
</dbReference>
<dbReference type="Pfam" id="PF01535">
    <property type="entry name" value="PPR"/>
    <property type="match status" value="2"/>
</dbReference>
<dbReference type="Proteomes" id="UP001212411">
    <property type="component" value="Chromosome 2"/>
</dbReference>
<dbReference type="InterPro" id="IPR051222">
    <property type="entry name" value="PPR/CCM1_RNA-binding"/>
</dbReference>
<feature type="coiled-coil region" evidence="3">
    <location>
        <begin position="54"/>
        <end position="81"/>
    </location>
</feature>